<dbReference type="Pfam" id="PF24355">
    <property type="entry name" value="DUF7514"/>
    <property type="match status" value="1"/>
</dbReference>
<organism evidence="3 4">
    <name type="scientific">Epichloe bromicola</name>
    <dbReference type="NCBI Taxonomy" id="79588"/>
    <lineage>
        <taxon>Eukaryota</taxon>
        <taxon>Fungi</taxon>
        <taxon>Dikarya</taxon>
        <taxon>Ascomycota</taxon>
        <taxon>Pezizomycotina</taxon>
        <taxon>Sordariomycetes</taxon>
        <taxon>Hypocreomycetidae</taxon>
        <taxon>Hypocreales</taxon>
        <taxon>Clavicipitaceae</taxon>
        <taxon>Epichloe</taxon>
    </lineage>
</organism>
<reference evidence="4" key="1">
    <citation type="submission" date="2024-06" db="EMBL/GenBank/DDBJ databases">
        <title>Draft Genome Sequences of Epichloe bromicola Strains Isolated from Elymus ciliaris.</title>
        <authorList>
            <consortium name="Epichloe bromicola genome sequencing consortium"/>
            <person name="Miura A."/>
            <person name="Imano S."/>
            <person name="Ashida A."/>
            <person name="Sato I."/>
            <person name="Chiba S."/>
            <person name="Tanaka A."/>
            <person name="Camagna M."/>
            <person name="Takemoto D."/>
        </authorList>
    </citation>
    <scope>NUCLEOTIDE SEQUENCE [LARGE SCALE GENOMIC DNA]</scope>
    <source>
        <strain evidence="4">DP</strain>
    </source>
</reference>
<protein>
    <recommendedName>
        <fullName evidence="2">DUF7514 domain-containing protein</fullName>
    </recommendedName>
</protein>
<name>A0ABQ0CLE2_9HYPO</name>
<feature type="region of interest" description="Disordered" evidence="1">
    <location>
        <begin position="1"/>
        <end position="24"/>
    </location>
</feature>
<accession>A0ABQ0CLE2</accession>
<feature type="compositionally biased region" description="Basic and acidic residues" evidence="1">
    <location>
        <begin position="416"/>
        <end position="447"/>
    </location>
</feature>
<evidence type="ECO:0000313" key="4">
    <source>
        <dbReference type="Proteomes" id="UP001562357"/>
    </source>
</evidence>
<feature type="region of interest" description="Disordered" evidence="1">
    <location>
        <begin position="54"/>
        <end position="150"/>
    </location>
</feature>
<feature type="compositionally biased region" description="Low complexity" evidence="1">
    <location>
        <begin position="69"/>
        <end position="82"/>
    </location>
</feature>
<dbReference type="PANTHER" id="PTHR39611">
    <property type="entry name" value="HYDROXYPROLINE-RICH GLYCOPROTEIN DZ-HRGP-RELATED"/>
    <property type="match status" value="1"/>
</dbReference>
<feature type="compositionally biased region" description="Basic and acidic residues" evidence="1">
    <location>
        <begin position="469"/>
        <end position="489"/>
    </location>
</feature>
<sequence>MSMSAGQVRDSLSKDSTDTTHMSLQNDTVTGTHAHTHLPPIIVQRKFQATVEEYDSDTSSVVSPMEKCSSSPSRRSAAYRAYSETHTPPSSRGCSPRHGHKPSVHFSTRHPVVLHHRTGSSSSSSREGSCREADSTTTTTTTTTGGGNPFLSAVDKQWGILFSEHGEPTERLGQALRGLANYMIREYEPRSSLVIPPGKLYAFYRRHRLEKEPFPLGAIFDSRSRHALGSLELLYQDLSCEYHLIQDHHRTRPGPSPSVPALTPAGLQTWLTSFIQASPDTESLRLSGILLHDAPLYADTSSPLSPPGAEPEPERLPAQLPRYLLPARRNERAHRELVAALHDWHRRMGIASEPPSPSSSSSSPPRSTFLHDAPSGGGGGGGPRCPREETCLAEPPKRLLAPRRSEPANTGRPRLRQRERFTRPQHPPGKERASRKPDREIKTRAPRDSSSSSPEPRPRASPSPSGHAPGREPCHGREASLRHAIRDAAAEGASSTPDRSPARAESYRFFQGRGLGPTYHDFWRDRGRMSV</sequence>
<evidence type="ECO:0000256" key="1">
    <source>
        <dbReference type="SAM" id="MobiDB-lite"/>
    </source>
</evidence>
<dbReference type="EMBL" id="BAAFGZ010000073">
    <property type="protein sequence ID" value="GAB0134262.1"/>
    <property type="molecule type" value="Genomic_DNA"/>
</dbReference>
<feature type="compositionally biased region" description="Polar residues" evidence="1">
    <location>
        <begin position="84"/>
        <end position="93"/>
    </location>
</feature>
<gene>
    <name evidence="3" type="primary">g2641</name>
    <name evidence="3" type="ORF">EsDP_00002641</name>
</gene>
<feature type="compositionally biased region" description="Low complexity" evidence="1">
    <location>
        <begin position="448"/>
        <end position="465"/>
    </location>
</feature>
<evidence type="ECO:0000313" key="3">
    <source>
        <dbReference type="EMBL" id="GAB0134262.1"/>
    </source>
</evidence>
<keyword evidence="4" id="KW-1185">Reference proteome</keyword>
<evidence type="ECO:0000259" key="2">
    <source>
        <dbReference type="Pfam" id="PF24355"/>
    </source>
</evidence>
<dbReference type="Proteomes" id="UP001562357">
    <property type="component" value="Unassembled WGS sequence"/>
</dbReference>
<proteinExistence type="predicted"/>
<comment type="caution">
    <text evidence="3">The sequence shown here is derived from an EMBL/GenBank/DDBJ whole genome shotgun (WGS) entry which is preliminary data.</text>
</comment>
<feature type="domain" description="DUF7514" evidence="2">
    <location>
        <begin position="160"/>
        <end position="338"/>
    </location>
</feature>
<feature type="compositionally biased region" description="Low complexity" evidence="1">
    <location>
        <begin position="358"/>
        <end position="367"/>
    </location>
</feature>
<feature type="compositionally biased region" description="Basic and acidic residues" evidence="1">
    <location>
        <begin position="521"/>
        <end position="531"/>
    </location>
</feature>
<feature type="region of interest" description="Disordered" evidence="1">
    <location>
        <begin position="349"/>
        <end position="531"/>
    </location>
</feature>
<dbReference type="InterPro" id="IPR055936">
    <property type="entry name" value="DUF7514"/>
</dbReference>
<dbReference type="PANTHER" id="PTHR39611:SF1">
    <property type="entry name" value="HYDROXYPROLINE-RICH GLYCOPROTEIN DZ-HRGP"/>
    <property type="match status" value="1"/>
</dbReference>